<name>A0A212IQ29_9ENTR</name>
<evidence type="ECO:0000256" key="1">
    <source>
        <dbReference type="SAM" id="Phobius"/>
    </source>
</evidence>
<proteinExistence type="predicted"/>
<keyword evidence="1" id="KW-0812">Transmembrane</keyword>
<reference evidence="2" key="1">
    <citation type="submission" date="2016-04" db="EMBL/GenBank/DDBJ databases">
        <authorList>
            <person name="Evans L.H."/>
            <person name="Alamgir A."/>
            <person name="Owens N."/>
            <person name="Weber N.D."/>
            <person name="Virtaneva K."/>
            <person name="Barbian K."/>
            <person name="Babar A."/>
            <person name="Rosenke K."/>
        </authorList>
    </citation>
    <scope>NUCLEOTIDE SEQUENCE</scope>
    <source>
        <strain evidence="2">86-2</strain>
    </source>
</reference>
<organism evidence="2">
    <name type="scientific">uncultured Citrobacter sp</name>
    <dbReference type="NCBI Taxonomy" id="200446"/>
    <lineage>
        <taxon>Bacteria</taxon>
        <taxon>Pseudomonadati</taxon>
        <taxon>Pseudomonadota</taxon>
        <taxon>Gammaproteobacteria</taxon>
        <taxon>Enterobacterales</taxon>
        <taxon>Enterobacteriaceae</taxon>
        <taxon>Citrobacter</taxon>
        <taxon>environmental samples</taxon>
    </lineage>
</organism>
<dbReference type="EMBL" id="FLUA01000062">
    <property type="protein sequence ID" value="SBV68711.1"/>
    <property type="molecule type" value="Genomic_DNA"/>
</dbReference>
<sequence>METLPDGGASALCGLQTQFHPGVYGVIPTPPLTFLLSAKIVHHFPLTVNDSVTYSIAFFYVCLKLFLRYLWLALAFSAVRFNVHGINRSDMQHSLGKFE</sequence>
<keyword evidence="1" id="KW-0472">Membrane</keyword>
<keyword evidence="1" id="KW-1133">Transmembrane helix</keyword>
<protein>
    <submittedName>
        <fullName evidence="2">Uncharacterized protein</fullName>
    </submittedName>
</protein>
<accession>A0A212IQ29</accession>
<evidence type="ECO:0000313" key="2">
    <source>
        <dbReference type="EMBL" id="SBV68711.1"/>
    </source>
</evidence>
<gene>
    <name evidence="2" type="ORF">KL86CIT2_610040</name>
</gene>
<feature type="transmembrane region" description="Helical" evidence="1">
    <location>
        <begin position="54"/>
        <end position="79"/>
    </location>
</feature>
<dbReference type="AlphaFoldDB" id="A0A212IQ29"/>
<dbReference type="RefSeq" id="WP_141110492.1">
    <property type="nucleotide sequence ID" value="NZ_LT598672.1"/>
</dbReference>